<evidence type="ECO:0000313" key="1">
    <source>
        <dbReference type="EMBL" id="SJZ82181.1"/>
    </source>
</evidence>
<sequence length="350" mass="40752">MTGNIKIKNIYYMLSYAYQTLRETGYNNVSTEDFDNIHDLFAAIIIRGVGNQIKRGLYRDYIPREDVLPGLRGQINVSETIKQQSLSQGKLACTYDDFTEDSPHNRALKSTMLMLLRHGNVKSENKKNLRKLLQYFSSVTDIQPTEIRWDSMKYHRNNASYRMLIGICRLAVKGLLLTTDAGTHRLSTWLQDEEMYRLYERFVLSYYQQHHPEYAPRSSYIEWDLWNDADMTYLPTMKTDITLSCGDKKLIIDTKYYGHTMQVNTRYNSTTFISSNIYQIYTYVKNSDKSSTGKVAGVLLYAKTDEEITPNNDFNIGGNRISLKTLDLNREWHSITEELDNLCAWLDSNK</sequence>
<dbReference type="PANTHER" id="PTHR38733">
    <property type="entry name" value="PROTEIN MCRC"/>
    <property type="match status" value="1"/>
</dbReference>
<dbReference type="Proteomes" id="UP000196365">
    <property type="component" value="Unassembled WGS sequence"/>
</dbReference>
<dbReference type="EMBL" id="FUWV01000012">
    <property type="protein sequence ID" value="SJZ82181.1"/>
    <property type="molecule type" value="Genomic_DNA"/>
</dbReference>
<organism evidence="1 2">
    <name type="scientific">Garciella nitratireducens DSM 15102</name>
    <dbReference type="NCBI Taxonomy" id="1121911"/>
    <lineage>
        <taxon>Bacteria</taxon>
        <taxon>Bacillati</taxon>
        <taxon>Bacillota</taxon>
        <taxon>Clostridia</taxon>
        <taxon>Eubacteriales</taxon>
        <taxon>Eubacteriaceae</taxon>
        <taxon>Garciella</taxon>
    </lineage>
</organism>
<dbReference type="AlphaFoldDB" id="A0A1T4NSA3"/>
<proteinExistence type="predicted"/>
<dbReference type="OrthoDB" id="9786961at2"/>
<dbReference type="GO" id="GO:0009307">
    <property type="term" value="P:DNA restriction-modification system"/>
    <property type="evidence" value="ECO:0007669"/>
    <property type="project" value="InterPro"/>
</dbReference>
<gene>
    <name evidence="1" type="ORF">SAMN02745973_01797</name>
</gene>
<dbReference type="InterPro" id="IPR019292">
    <property type="entry name" value="McrC"/>
</dbReference>
<dbReference type="PANTHER" id="PTHR38733:SF1">
    <property type="entry name" value="TYPE IV METHYL-DIRECTED RESTRICTION ENZYME ECOKMCRBC"/>
    <property type="match status" value="1"/>
</dbReference>
<dbReference type="PIRSF" id="PIRSF003109">
    <property type="entry name" value="McrC"/>
    <property type="match status" value="1"/>
</dbReference>
<dbReference type="InterPro" id="IPR014407">
    <property type="entry name" value="McrC_bac"/>
</dbReference>
<reference evidence="1 2" key="1">
    <citation type="submission" date="2017-02" db="EMBL/GenBank/DDBJ databases">
        <authorList>
            <person name="Peterson S.W."/>
        </authorList>
    </citation>
    <scope>NUCLEOTIDE SEQUENCE [LARGE SCALE GENOMIC DNA]</scope>
    <source>
        <strain evidence="1 2">DSM 15102</strain>
    </source>
</reference>
<keyword evidence="2" id="KW-1185">Reference proteome</keyword>
<dbReference type="RefSeq" id="WP_087679176.1">
    <property type="nucleotide sequence ID" value="NZ_FUWV01000012.1"/>
</dbReference>
<name>A0A1T4NSA3_9FIRM</name>
<accession>A0A1T4NSA3</accession>
<dbReference type="NCBIfam" id="NF007277">
    <property type="entry name" value="PRK09736.1"/>
    <property type="match status" value="1"/>
</dbReference>
<evidence type="ECO:0000313" key="2">
    <source>
        <dbReference type="Proteomes" id="UP000196365"/>
    </source>
</evidence>
<protein>
    <submittedName>
        <fullName evidence="1">5-methylcytosine-specific restriction enzyme subunit McrC</fullName>
    </submittedName>
</protein>
<dbReference type="Pfam" id="PF10117">
    <property type="entry name" value="McrBC"/>
    <property type="match status" value="1"/>
</dbReference>